<dbReference type="InterPro" id="IPR000719">
    <property type="entry name" value="Prot_kinase_dom"/>
</dbReference>
<comment type="caution">
    <text evidence="2">The sequence shown here is derived from an EMBL/GenBank/DDBJ whole genome shotgun (WGS) entry which is preliminary data.</text>
</comment>
<dbReference type="SUPFAM" id="SSF56112">
    <property type="entry name" value="Protein kinase-like (PK-like)"/>
    <property type="match status" value="1"/>
</dbReference>
<organism evidence="2 3">
    <name type="scientific">Aspergillus sclerotialis</name>
    <dbReference type="NCBI Taxonomy" id="2070753"/>
    <lineage>
        <taxon>Eukaryota</taxon>
        <taxon>Fungi</taxon>
        <taxon>Dikarya</taxon>
        <taxon>Ascomycota</taxon>
        <taxon>Pezizomycotina</taxon>
        <taxon>Eurotiomycetes</taxon>
        <taxon>Eurotiomycetidae</taxon>
        <taxon>Eurotiales</taxon>
        <taxon>Aspergillaceae</taxon>
        <taxon>Aspergillus</taxon>
        <taxon>Aspergillus subgen. Polypaecilum</taxon>
    </lineage>
</organism>
<dbReference type="OrthoDB" id="4062651at2759"/>
<dbReference type="STRING" id="2070753.A0A3A2ZGK2"/>
<dbReference type="GO" id="GO:0004672">
    <property type="term" value="F:protein kinase activity"/>
    <property type="evidence" value="ECO:0007669"/>
    <property type="project" value="InterPro"/>
</dbReference>
<dbReference type="EMBL" id="MVGC01000300">
    <property type="protein sequence ID" value="RJE20507.1"/>
    <property type="molecule type" value="Genomic_DNA"/>
</dbReference>
<dbReference type="GO" id="GO:0005524">
    <property type="term" value="F:ATP binding"/>
    <property type="evidence" value="ECO:0007669"/>
    <property type="project" value="InterPro"/>
</dbReference>
<dbReference type="Proteomes" id="UP000266188">
    <property type="component" value="Unassembled WGS sequence"/>
</dbReference>
<dbReference type="PROSITE" id="PS50011">
    <property type="entry name" value="PROTEIN_KINASE_DOM"/>
    <property type="match status" value="1"/>
</dbReference>
<sequence length="332" mass="37526">MASQRPLYDIGPFWSSDQNTDTQLNAYVSNKHFQIDLSAANFEGSPAILDQYLRHVEHLDPLYIPDDPDHLDAFEDPLEVLYNWALEPFSAIFKAIAPLELDKKYTLGDCLFAETRHYTLVIVDGNMVPYQLETDRNDRPVGALFQLSDQAKHSTFLIYRPDEVQTALPAIPRKVFVKGHACFFKLVFPGDVNSTLREFNAYTKIRSAKFDATVRTPRLHGMVQDEATGRIVGLLLSYINCDRTLLCAAEHPMYSSLRQQWLDQISHTLANLHAHGIIWGDGKPDNVLIDTNNDAYLVDFGGGYTQGWVNKECATTVEGDLQALGRITNYLK</sequence>
<dbReference type="AlphaFoldDB" id="A0A3A2ZGK2"/>
<keyword evidence="2" id="KW-0418">Kinase</keyword>
<dbReference type="Pfam" id="PF00069">
    <property type="entry name" value="Pkinase"/>
    <property type="match status" value="1"/>
</dbReference>
<keyword evidence="3" id="KW-1185">Reference proteome</keyword>
<gene>
    <name evidence="2" type="ORF">PHISCL_07148</name>
</gene>
<evidence type="ECO:0000313" key="2">
    <source>
        <dbReference type="EMBL" id="RJE20507.1"/>
    </source>
</evidence>
<protein>
    <submittedName>
        <fullName evidence="2">Protein kinase domain protein</fullName>
    </submittedName>
</protein>
<feature type="domain" description="Protein kinase" evidence="1">
    <location>
        <begin position="130"/>
        <end position="332"/>
    </location>
</feature>
<name>A0A3A2ZGK2_9EURO</name>
<accession>A0A3A2ZGK2</accession>
<reference evidence="3" key="1">
    <citation type="submission" date="2017-02" db="EMBL/GenBank/DDBJ databases">
        <authorList>
            <person name="Tafer H."/>
            <person name="Lopandic K."/>
        </authorList>
    </citation>
    <scope>NUCLEOTIDE SEQUENCE [LARGE SCALE GENOMIC DNA]</scope>
    <source>
        <strain evidence="3">CBS 366.77</strain>
    </source>
</reference>
<evidence type="ECO:0000313" key="3">
    <source>
        <dbReference type="Proteomes" id="UP000266188"/>
    </source>
</evidence>
<proteinExistence type="predicted"/>
<evidence type="ECO:0000259" key="1">
    <source>
        <dbReference type="PROSITE" id="PS50011"/>
    </source>
</evidence>
<dbReference type="Gene3D" id="1.10.510.10">
    <property type="entry name" value="Transferase(Phosphotransferase) domain 1"/>
    <property type="match status" value="1"/>
</dbReference>
<dbReference type="InterPro" id="IPR011009">
    <property type="entry name" value="Kinase-like_dom_sf"/>
</dbReference>
<keyword evidence="2" id="KW-0808">Transferase</keyword>